<accession>A0AAV3YDQ8</accession>
<reference evidence="1 2" key="1">
    <citation type="journal article" date="2021" name="Elife">
        <title>Chloroplast acquisition without the gene transfer in kleptoplastic sea slugs, Plakobranchus ocellatus.</title>
        <authorList>
            <person name="Maeda T."/>
            <person name="Takahashi S."/>
            <person name="Yoshida T."/>
            <person name="Shimamura S."/>
            <person name="Takaki Y."/>
            <person name="Nagai Y."/>
            <person name="Toyoda A."/>
            <person name="Suzuki Y."/>
            <person name="Arimoto A."/>
            <person name="Ishii H."/>
            <person name="Satoh N."/>
            <person name="Nishiyama T."/>
            <person name="Hasebe M."/>
            <person name="Maruyama T."/>
            <person name="Minagawa J."/>
            <person name="Obokata J."/>
            <person name="Shigenobu S."/>
        </authorList>
    </citation>
    <scope>NUCLEOTIDE SEQUENCE [LARGE SCALE GENOMIC DNA]</scope>
</reference>
<gene>
    <name evidence="1" type="ORF">PoB_000782100</name>
</gene>
<dbReference type="Proteomes" id="UP000735302">
    <property type="component" value="Unassembled WGS sequence"/>
</dbReference>
<organism evidence="1 2">
    <name type="scientific">Plakobranchus ocellatus</name>
    <dbReference type="NCBI Taxonomy" id="259542"/>
    <lineage>
        <taxon>Eukaryota</taxon>
        <taxon>Metazoa</taxon>
        <taxon>Spiralia</taxon>
        <taxon>Lophotrochozoa</taxon>
        <taxon>Mollusca</taxon>
        <taxon>Gastropoda</taxon>
        <taxon>Heterobranchia</taxon>
        <taxon>Euthyneura</taxon>
        <taxon>Panpulmonata</taxon>
        <taxon>Sacoglossa</taxon>
        <taxon>Placobranchoidea</taxon>
        <taxon>Plakobranchidae</taxon>
        <taxon>Plakobranchus</taxon>
    </lineage>
</organism>
<protein>
    <submittedName>
        <fullName evidence="1">Uncharacterized protein</fullName>
    </submittedName>
</protein>
<proteinExistence type="predicted"/>
<dbReference type="AlphaFoldDB" id="A0AAV3YDQ8"/>
<evidence type="ECO:0000313" key="1">
    <source>
        <dbReference type="EMBL" id="GFN81315.1"/>
    </source>
</evidence>
<evidence type="ECO:0000313" key="2">
    <source>
        <dbReference type="Proteomes" id="UP000735302"/>
    </source>
</evidence>
<sequence length="156" mass="17152">MVLADKHEAILACSPHLLSATLYFTLTGFALRVSIGIIKIGNGGAFSDEEGCLAPRGPTLRKKQNVTPGWHLALPKPAFLQGHNRRLPEKVDEEAVDAGKSRQHPLYIQIPPSRLPGSPSPPRFVRARQNKVATAIRTYKDTALPIQPFPKYHSSE</sequence>
<keyword evidence="2" id="KW-1185">Reference proteome</keyword>
<name>A0AAV3YDQ8_9GAST</name>
<comment type="caution">
    <text evidence="1">The sequence shown here is derived from an EMBL/GenBank/DDBJ whole genome shotgun (WGS) entry which is preliminary data.</text>
</comment>
<dbReference type="EMBL" id="BLXT01000921">
    <property type="protein sequence ID" value="GFN81315.1"/>
    <property type="molecule type" value="Genomic_DNA"/>
</dbReference>